<dbReference type="Proteomes" id="UP000324726">
    <property type="component" value="Unassembled WGS sequence"/>
</dbReference>
<evidence type="ECO:0000313" key="8">
    <source>
        <dbReference type="Proteomes" id="UP000324726"/>
    </source>
</evidence>
<evidence type="ECO:0000256" key="2">
    <source>
        <dbReference type="ARBA" id="ARBA00022723"/>
    </source>
</evidence>
<comment type="cofactor">
    <cofactor evidence="5">
        <name>a divalent metal cation</name>
        <dbReference type="ChEBI" id="CHEBI:60240"/>
    </cofactor>
</comment>
<dbReference type="Gene3D" id="3.20.20.120">
    <property type="entry name" value="Enolase-like C-terminal domain"/>
    <property type="match status" value="1"/>
</dbReference>
<dbReference type="UniPathway" id="UPA00079"/>
<dbReference type="SFLD" id="SFLDF00009">
    <property type="entry name" value="o-succinylbenzoate_synthase"/>
    <property type="match status" value="1"/>
</dbReference>
<keyword evidence="1 5" id="KW-0474">Menaquinone biosynthesis</keyword>
<accession>A0A5D4FVG8</accession>
<comment type="catalytic activity">
    <reaction evidence="5">
        <text>(1R,6R)-6-hydroxy-2-succinyl-cyclohexa-2,4-diene-1-carboxylate = 2-succinylbenzoate + H2O</text>
        <dbReference type="Rhea" id="RHEA:10196"/>
        <dbReference type="ChEBI" id="CHEBI:15377"/>
        <dbReference type="ChEBI" id="CHEBI:18325"/>
        <dbReference type="ChEBI" id="CHEBI:58689"/>
        <dbReference type="EC" id="4.2.1.113"/>
    </reaction>
</comment>
<evidence type="ECO:0000256" key="4">
    <source>
        <dbReference type="ARBA" id="ARBA00023239"/>
    </source>
</evidence>
<dbReference type="InterPro" id="IPR013342">
    <property type="entry name" value="Mandelate_racemase_C"/>
</dbReference>
<dbReference type="SFLD" id="SFLDS00001">
    <property type="entry name" value="Enolase"/>
    <property type="match status" value="1"/>
</dbReference>
<dbReference type="SMART" id="SM00922">
    <property type="entry name" value="MR_MLE"/>
    <property type="match status" value="1"/>
</dbReference>
<dbReference type="InterPro" id="IPR010196">
    <property type="entry name" value="OSB_synthase_MenC1"/>
</dbReference>
<feature type="active site" description="Proton acceptor" evidence="5">
    <location>
        <position position="266"/>
    </location>
</feature>
<feature type="domain" description="Mandelate racemase/muconate lactonizing enzyme C-terminal" evidence="6">
    <location>
        <begin position="116"/>
        <end position="228"/>
    </location>
</feature>
<name>A0A5D4FVG8_9CORY</name>
<dbReference type="EMBL" id="VSZI01000001">
    <property type="protein sequence ID" value="TYR19914.1"/>
    <property type="molecule type" value="Genomic_DNA"/>
</dbReference>
<dbReference type="UniPathway" id="UPA01057">
    <property type="reaction ID" value="UER00165"/>
</dbReference>
<dbReference type="SUPFAM" id="SSF51604">
    <property type="entry name" value="Enolase C-terminal domain-like"/>
    <property type="match status" value="1"/>
</dbReference>
<dbReference type="SFLD" id="SFLDG00180">
    <property type="entry name" value="muconate_cycloisomerase"/>
    <property type="match status" value="1"/>
</dbReference>
<evidence type="ECO:0000259" key="6">
    <source>
        <dbReference type="SMART" id="SM00922"/>
    </source>
</evidence>
<evidence type="ECO:0000256" key="5">
    <source>
        <dbReference type="HAMAP-Rule" id="MF_00470"/>
    </source>
</evidence>
<comment type="function">
    <text evidence="5">Converts 2-succinyl-6-hydroxy-2,4-cyclohexadiene-1-carboxylate (SHCHC) to 2-succinylbenzoate (OSB).</text>
</comment>
<dbReference type="GO" id="GO:0000287">
    <property type="term" value="F:magnesium ion binding"/>
    <property type="evidence" value="ECO:0007669"/>
    <property type="project" value="UniProtKB-UniRule"/>
</dbReference>
<organism evidence="7 8">
    <name type="scientific">Corynebacterium urealyticum</name>
    <dbReference type="NCBI Taxonomy" id="43771"/>
    <lineage>
        <taxon>Bacteria</taxon>
        <taxon>Bacillati</taxon>
        <taxon>Actinomycetota</taxon>
        <taxon>Actinomycetes</taxon>
        <taxon>Mycobacteriales</taxon>
        <taxon>Corynebacteriaceae</taxon>
        <taxon>Corynebacterium</taxon>
    </lineage>
</organism>
<feature type="binding site" evidence="5">
    <location>
        <position position="178"/>
    </location>
    <ligand>
        <name>Mg(2+)</name>
        <dbReference type="ChEBI" id="CHEBI:18420"/>
    </ligand>
</feature>
<dbReference type="Pfam" id="PF13378">
    <property type="entry name" value="MR_MLE_C"/>
    <property type="match status" value="1"/>
</dbReference>
<dbReference type="RefSeq" id="WP_148811601.1">
    <property type="nucleotide sequence ID" value="NZ_VSZI01000001.1"/>
</dbReference>
<feature type="active site" description="Proton donor" evidence="5">
    <location>
        <position position="135"/>
    </location>
</feature>
<dbReference type="CDD" id="cd03320">
    <property type="entry name" value="OSBS"/>
    <property type="match status" value="1"/>
</dbReference>
<dbReference type="NCBIfam" id="NF002782">
    <property type="entry name" value="PRK02901.1"/>
    <property type="match status" value="1"/>
</dbReference>
<gene>
    <name evidence="5" type="primary">menC</name>
    <name evidence="7" type="ORF">FYJ87_02635</name>
</gene>
<dbReference type="InterPro" id="IPR029065">
    <property type="entry name" value="Enolase_C-like"/>
</dbReference>
<proteinExistence type="inferred from homology"/>
<dbReference type="InterPro" id="IPR036849">
    <property type="entry name" value="Enolase-like_C_sf"/>
</dbReference>
<reference evidence="7 8" key="1">
    <citation type="submission" date="2019-08" db="EMBL/GenBank/DDBJ databases">
        <title>Draft genome of C. urealyticum strain VH4248.</title>
        <authorList>
            <person name="Navas J."/>
        </authorList>
    </citation>
    <scope>NUCLEOTIDE SEQUENCE [LARGE SCALE GENOMIC DNA]</scope>
    <source>
        <strain evidence="7 8">VH4248</strain>
    </source>
</reference>
<evidence type="ECO:0000256" key="3">
    <source>
        <dbReference type="ARBA" id="ARBA00022842"/>
    </source>
</evidence>
<dbReference type="EC" id="4.2.1.113" evidence="5"/>
<keyword evidence="3 5" id="KW-0460">Magnesium</keyword>
<dbReference type="AlphaFoldDB" id="A0A5D4FVG8"/>
<comment type="pathway">
    <text evidence="5">Quinol/quinone metabolism; 1,4-dihydroxy-2-naphthoate biosynthesis; 1,4-dihydroxy-2-naphthoate from chorismate: step 4/7.</text>
</comment>
<dbReference type="HAMAP" id="MF_00470">
    <property type="entry name" value="MenC_1"/>
    <property type="match status" value="1"/>
</dbReference>
<dbReference type="Pfam" id="PF18374">
    <property type="entry name" value="Enolase_like_N"/>
    <property type="match status" value="1"/>
</dbReference>
<evidence type="ECO:0000313" key="7">
    <source>
        <dbReference type="EMBL" id="TYR19914.1"/>
    </source>
</evidence>
<comment type="pathway">
    <text evidence="5">Quinol/quinone metabolism; menaquinone biosynthesis.</text>
</comment>
<keyword evidence="2 5" id="KW-0479">Metal-binding</keyword>
<comment type="caution">
    <text evidence="7">The sequence shown here is derived from an EMBL/GenBank/DDBJ whole genome shotgun (WGS) entry which is preliminary data.</text>
</comment>
<dbReference type="GO" id="GO:0043748">
    <property type="term" value="F:O-succinylbenzoate synthase activity"/>
    <property type="evidence" value="ECO:0007669"/>
    <property type="project" value="UniProtKB-EC"/>
</dbReference>
<protein>
    <recommendedName>
        <fullName evidence="5">o-succinylbenzoate synthase</fullName>
        <shortName evidence="5">OSB synthase</shortName>
        <shortName evidence="5">OSBS</shortName>
        <ecNumber evidence="5">4.2.1.113</ecNumber>
    </recommendedName>
    <alternativeName>
        <fullName evidence="5">4-(2'-carboxyphenyl)-4-oxybutyric acid synthase</fullName>
    </alternativeName>
    <alternativeName>
        <fullName evidence="5">o-succinylbenzoic acid synthase</fullName>
    </alternativeName>
</protein>
<evidence type="ECO:0000256" key="1">
    <source>
        <dbReference type="ARBA" id="ARBA00022428"/>
    </source>
</evidence>
<feature type="binding site" evidence="5">
    <location>
        <position position="209"/>
    </location>
    <ligand>
        <name>Mg(2+)</name>
        <dbReference type="ChEBI" id="CHEBI:18420"/>
    </ligand>
</feature>
<dbReference type="PANTHER" id="PTHR48073">
    <property type="entry name" value="O-SUCCINYLBENZOATE SYNTHASE-RELATED"/>
    <property type="match status" value="1"/>
</dbReference>
<comment type="similarity">
    <text evidence="5">Belongs to the mandelate racemase/muconate lactonizing enzyme family. MenC type 1 subfamily.</text>
</comment>
<dbReference type="PANTHER" id="PTHR48073:SF2">
    <property type="entry name" value="O-SUCCINYLBENZOATE SYNTHASE"/>
    <property type="match status" value="1"/>
</dbReference>
<feature type="binding site" evidence="5">
    <location>
        <position position="242"/>
    </location>
    <ligand>
        <name>Mg(2+)</name>
        <dbReference type="ChEBI" id="CHEBI:18420"/>
    </ligand>
</feature>
<dbReference type="GO" id="GO:0009234">
    <property type="term" value="P:menaquinone biosynthetic process"/>
    <property type="evidence" value="ECO:0007669"/>
    <property type="project" value="UniProtKB-UniRule"/>
</dbReference>
<sequence>MNITQQQLDQFLRHAREHAHVVALPMRTRFRGIDTREAMLVPTAGGWVEFAPFLEYGPAESSRWLRSAVVHSLLLDDDATARPQGALADHAALQVPAGVGVSVNATMPAVDAQANPQQVGELMARYPGCTTVKVKVAEPAVLREQGFEASMAQDVARVRAVRAWFAEQGVDRPRIRVDANAGWSVDQALAVITQLAAEDVAGECLDYVEQPCATVAELAELRQRLADEGIAPGDSPVRIAADELIRKASDPLAVVEAGACDVAVVKVAPLGGIDQVVAVARQVAAHGVSLTLSSALDTAVGIGAGLQAAALVAQVGKGAGVFGQAGPNAAGLATGSLFTADVGAREIRDGAMLTGATQPDPAVLERYAVDAERRQWWVRRMEAAAVQLGS</sequence>
<keyword evidence="4 5" id="KW-0456">Lyase</keyword>